<organism evidence="4 5">
    <name type="scientific">Microvenator marinus</name>
    <dbReference type="NCBI Taxonomy" id="2600177"/>
    <lineage>
        <taxon>Bacteria</taxon>
        <taxon>Deltaproteobacteria</taxon>
        <taxon>Bradymonadales</taxon>
        <taxon>Microvenatoraceae</taxon>
        <taxon>Microvenator</taxon>
    </lineage>
</organism>
<feature type="coiled-coil region" evidence="2">
    <location>
        <begin position="103"/>
        <end position="188"/>
    </location>
</feature>
<dbReference type="PANTHER" id="PTHR30204:SF15">
    <property type="entry name" value="BLL5018 PROTEIN"/>
    <property type="match status" value="1"/>
</dbReference>
<evidence type="ECO:0000259" key="3">
    <source>
        <dbReference type="PROSITE" id="PS50937"/>
    </source>
</evidence>
<evidence type="ECO:0000313" key="4">
    <source>
        <dbReference type="EMBL" id="QED26535.1"/>
    </source>
</evidence>
<dbReference type="InterPro" id="IPR000551">
    <property type="entry name" value="MerR-type_HTH_dom"/>
</dbReference>
<gene>
    <name evidence="4" type="ORF">FRD01_04585</name>
</gene>
<keyword evidence="2" id="KW-0175">Coiled coil</keyword>
<keyword evidence="1" id="KW-0238">DNA-binding</keyword>
<evidence type="ECO:0000256" key="2">
    <source>
        <dbReference type="SAM" id="Coils"/>
    </source>
</evidence>
<dbReference type="InterPro" id="IPR009061">
    <property type="entry name" value="DNA-bd_dom_put_sf"/>
</dbReference>
<dbReference type="SMART" id="SM00422">
    <property type="entry name" value="HTH_MERR"/>
    <property type="match status" value="1"/>
</dbReference>
<dbReference type="AlphaFoldDB" id="A0A5B8XLQ4"/>
<name>A0A5B8XLQ4_9DELT</name>
<reference evidence="4 5" key="1">
    <citation type="submission" date="2019-08" db="EMBL/GenBank/DDBJ databases">
        <authorList>
            <person name="Liang Q."/>
        </authorList>
    </citation>
    <scope>NUCLEOTIDE SEQUENCE [LARGE SCALE GENOMIC DNA]</scope>
    <source>
        <strain evidence="4 5">V1718</strain>
    </source>
</reference>
<dbReference type="PANTHER" id="PTHR30204">
    <property type="entry name" value="REDOX-CYCLING DRUG-SENSING TRANSCRIPTIONAL ACTIVATOR SOXR"/>
    <property type="match status" value="1"/>
</dbReference>
<dbReference type="RefSeq" id="WP_146958052.1">
    <property type="nucleotide sequence ID" value="NZ_CP042467.1"/>
</dbReference>
<evidence type="ECO:0000256" key="1">
    <source>
        <dbReference type="ARBA" id="ARBA00023125"/>
    </source>
</evidence>
<sequence>METQRAKKYFKIGEIARELEVEPHVLRYWETEFDQLTPHKTRSGQRSYDQADLELLKAIRWLLYDEMYTIAGARNQLARMKEAGRGYGPMSLLEPTQQNLLLSSEQEKRIHELEQELQALRSMSTEIESLRDMLEQTELENEVLSAQLRDAEANVGAGGDVEAMGAEIDALREVISKLRSSQESMTEEKGWLEAENNRLQSIANQRRQHRRGAIMGVRKELERLKEMCA</sequence>
<dbReference type="Proteomes" id="UP000321595">
    <property type="component" value="Chromosome"/>
</dbReference>
<dbReference type="Pfam" id="PF13411">
    <property type="entry name" value="MerR_1"/>
    <property type="match status" value="1"/>
</dbReference>
<evidence type="ECO:0000313" key="5">
    <source>
        <dbReference type="Proteomes" id="UP000321595"/>
    </source>
</evidence>
<dbReference type="InterPro" id="IPR047057">
    <property type="entry name" value="MerR_fam"/>
</dbReference>
<dbReference type="GO" id="GO:0003700">
    <property type="term" value="F:DNA-binding transcription factor activity"/>
    <property type="evidence" value="ECO:0007669"/>
    <property type="project" value="InterPro"/>
</dbReference>
<keyword evidence="5" id="KW-1185">Reference proteome</keyword>
<dbReference type="Gene3D" id="1.10.1660.10">
    <property type="match status" value="1"/>
</dbReference>
<protein>
    <submittedName>
        <fullName evidence="4">MerR family transcriptional regulator</fullName>
    </submittedName>
</protein>
<dbReference type="PROSITE" id="PS50937">
    <property type="entry name" value="HTH_MERR_2"/>
    <property type="match status" value="1"/>
</dbReference>
<proteinExistence type="predicted"/>
<accession>A0A5B8XLQ4</accession>
<dbReference type="OrthoDB" id="9810140at2"/>
<dbReference type="KEGG" id="bbae:FRD01_04585"/>
<dbReference type="SUPFAM" id="SSF46955">
    <property type="entry name" value="Putative DNA-binding domain"/>
    <property type="match status" value="1"/>
</dbReference>
<dbReference type="EMBL" id="CP042467">
    <property type="protein sequence ID" value="QED26535.1"/>
    <property type="molecule type" value="Genomic_DNA"/>
</dbReference>
<dbReference type="CDD" id="cd04765">
    <property type="entry name" value="HTH_MlrA-like_sg2"/>
    <property type="match status" value="1"/>
</dbReference>
<feature type="domain" description="HTH merR-type" evidence="3">
    <location>
        <begin position="9"/>
        <end position="60"/>
    </location>
</feature>
<dbReference type="GO" id="GO:0003677">
    <property type="term" value="F:DNA binding"/>
    <property type="evidence" value="ECO:0007669"/>
    <property type="project" value="UniProtKB-KW"/>
</dbReference>